<dbReference type="InterPro" id="IPR015424">
    <property type="entry name" value="PyrdxlP-dep_Trfase"/>
</dbReference>
<evidence type="ECO:0000313" key="1">
    <source>
        <dbReference type="EMBL" id="KEK20650.1"/>
    </source>
</evidence>
<dbReference type="OrthoDB" id="8955051at2"/>
<dbReference type="STRING" id="574376.BAMA_14670"/>
<sequence>MIHKEIGGFFELELPKAVEYHSSAIRLNKARSALYYLLKAKKIKKIFLPYYMCYCILEPILDLKINYEFYNIDDNFYPIFNRSLGNDEYLLYINYFGICSRNVEEITHHIKNVIVDNTQAFFEQPIKNIDTIYSPRKFFGVPDGGYLYTNVTLNEKLSSDYSYSRLNFLAKRIDCCANDSYILYQKNEELLINEEPKRMSKLTQRILQSIDYENAKNRRNDNFFYIHNQLKEINEITLNINSLNGPMVYPFFIRQEDVKKRLIERNIYVATYWKEVLQYTDSSWFEHELTRYLIPIPIDQRYNEKEMTHIIETIKYILF</sequence>
<evidence type="ECO:0008006" key="3">
    <source>
        <dbReference type="Google" id="ProtNLM"/>
    </source>
</evidence>
<name>A0A073K2B6_9BACI</name>
<dbReference type="EMBL" id="JOTN01000003">
    <property type="protein sequence ID" value="KEK20650.1"/>
    <property type="molecule type" value="Genomic_DNA"/>
</dbReference>
<accession>A0A073K2B6</accession>
<keyword evidence="2" id="KW-1185">Reference proteome</keyword>
<comment type="caution">
    <text evidence="1">The sequence shown here is derived from an EMBL/GenBank/DDBJ whole genome shotgun (WGS) entry which is preliminary data.</text>
</comment>
<reference evidence="1 2" key="1">
    <citation type="submission" date="2014-06" db="EMBL/GenBank/DDBJ databases">
        <title>Draft genome sequence of Bacillus manliponensis JCM 15802 (MCCC 1A00708).</title>
        <authorList>
            <person name="Lai Q."/>
            <person name="Liu Y."/>
            <person name="Shao Z."/>
        </authorList>
    </citation>
    <scope>NUCLEOTIDE SEQUENCE [LARGE SCALE GENOMIC DNA]</scope>
    <source>
        <strain evidence="1 2">JCM 15802</strain>
    </source>
</reference>
<evidence type="ECO:0000313" key="2">
    <source>
        <dbReference type="Proteomes" id="UP000027822"/>
    </source>
</evidence>
<dbReference type="SUPFAM" id="SSF53383">
    <property type="entry name" value="PLP-dependent transferases"/>
    <property type="match status" value="1"/>
</dbReference>
<proteinExistence type="predicted"/>
<dbReference type="RefSeq" id="WP_034636914.1">
    <property type="nucleotide sequence ID" value="NZ_JOTN01000003.1"/>
</dbReference>
<gene>
    <name evidence="1" type="ORF">BAMA_14670</name>
</gene>
<dbReference type="eggNOG" id="COG0399">
    <property type="taxonomic scope" value="Bacteria"/>
</dbReference>
<organism evidence="1 2">
    <name type="scientific">Bacillus manliponensis</name>
    <dbReference type="NCBI Taxonomy" id="574376"/>
    <lineage>
        <taxon>Bacteria</taxon>
        <taxon>Bacillati</taxon>
        <taxon>Bacillota</taxon>
        <taxon>Bacilli</taxon>
        <taxon>Bacillales</taxon>
        <taxon>Bacillaceae</taxon>
        <taxon>Bacillus</taxon>
        <taxon>Bacillus cereus group</taxon>
    </lineage>
</organism>
<dbReference type="Proteomes" id="UP000027822">
    <property type="component" value="Unassembled WGS sequence"/>
</dbReference>
<protein>
    <recommendedName>
        <fullName evidence="3">DegT/DnrJ/EryC1/StrS aminotransferase family protein</fullName>
    </recommendedName>
</protein>
<dbReference type="AlphaFoldDB" id="A0A073K2B6"/>